<evidence type="ECO:0000313" key="3">
    <source>
        <dbReference type="Proteomes" id="UP000722485"/>
    </source>
</evidence>
<accession>A0A9P5GTQ1</accession>
<comment type="caution">
    <text evidence="2">The sequence shown here is derived from an EMBL/GenBank/DDBJ whole genome shotgun (WGS) entry which is preliminary data.</text>
</comment>
<protein>
    <submittedName>
        <fullName evidence="2">Uncharacterized protein</fullName>
    </submittedName>
</protein>
<evidence type="ECO:0000313" key="2">
    <source>
        <dbReference type="EMBL" id="KAF7538456.1"/>
    </source>
</evidence>
<dbReference type="Proteomes" id="UP000722485">
    <property type="component" value="Unassembled WGS sequence"/>
</dbReference>
<dbReference type="EMBL" id="JAANBB010000594">
    <property type="protein sequence ID" value="KAF7538456.1"/>
    <property type="molecule type" value="Genomic_DNA"/>
</dbReference>
<dbReference type="AlphaFoldDB" id="A0A9P5GTQ1"/>
<sequence>MKLDDIQPQIWEPSSREIAASVAELSLRLLERRYPLHVSGGRFRSLTRFNLRHLIMSRCTYSALKSPLHHKQRPWTFPPPSDGAEALKSAIHKGGASGSPPLGFD</sequence>
<keyword evidence="3" id="KW-1185">Reference proteome</keyword>
<reference evidence="2" key="1">
    <citation type="submission" date="2020-03" db="EMBL/GenBank/DDBJ databases">
        <title>Draft Genome Sequence of Cylindrodendrum hubeiense.</title>
        <authorList>
            <person name="Buettner E."/>
            <person name="Kellner H."/>
        </authorList>
    </citation>
    <scope>NUCLEOTIDE SEQUENCE</scope>
    <source>
        <strain evidence="2">IHI 201604</strain>
    </source>
</reference>
<organism evidence="2 3">
    <name type="scientific">Cylindrodendrum hubeiense</name>
    <dbReference type="NCBI Taxonomy" id="595255"/>
    <lineage>
        <taxon>Eukaryota</taxon>
        <taxon>Fungi</taxon>
        <taxon>Dikarya</taxon>
        <taxon>Ascomycota</taxon>
        <taxon>Pezizomycotina</taxon>
        <taxon>Sordariomycetes</taxon>
        <taxon>Hypocreomycetidae</taxon>
        <taxon>Hypocreales</taxon>
        <taxon>Nectriaceae</taxon>
        <taxon>Cylindrodendrum</taxon>
    </lineage>
</organism>
<proteinExistence type="predicted"/>
<feature type="region of interest" description="Disordered" evidence="1">
    <location>
        <begin position="66"/>
        <end position="105"/>
    </location>
</feature>
<gene>
    <name evidence="2" type="ORF">G7Z17_g12621</name>
</gene>
<name>A0A9P5GTQ1_9HYPO</name>
<evidence type="ECO:0000256" key="1">
    <source>
        <dbReference type="SAM" id="MobiDB-lite"/>
    </source>
</evidence>